<gene>
    <name evidence="1" type="ORF">DWW04_01590</name>
</gene>
<reference evidence="1 2" key="1">
    <citation type="submission" date="2018-08" db="EMBL/GenBank/DDBJ databases">
        <title>A genome reference for cultivated species of the human gut microbiota.</title>
        <authorList>
            <person name="Zou Y."/>
            <person name="Xue W."/>
            <person name="Luo G."/>
        </authorList>
    </citation>
    <scope>NUCLEOTIDE SEQUENCE [LARGE SCALE GENOMIC DNA]</scope>
    <source>
        <strain evidence="1 2">AF14-1AC</strain>
    </source>
</reference>
<dbReference type="EMBL" id="QRZL01000001">
    <property type="protein sequence ID" value="RGV81408.1"/>
    <property type="molecule type" value="Genomic_DNA"/>
</dbReference>
<protein>
    <recommendedName>
        <fullName evidence="3">Glycosyltransferase family 1 protein</fullName>
    </recommendedName>
</protein>
<comment type="caution">
    <text evidence="1">The sequence shown here is derived from an EMBL/GenBank/DDBJ whole genome shotgun (WGS) entry which is preliminary data.</text>
</comment>
<proteinExistence type="predicted"/>
<sequence length="382" mass="45262">MKKIVFYIQTSTMISYFVEPIVGYLKKNYEIHLFHIDSINDVKEPREFHDIIKHDIGNLSVVKTKKLIHDLNPQCIILINIYSMVELFVLRLAKELGYKTIFLQHGVFEMSAAKKKYDKLIKNTISELIKLVLFCAKYISFIIHSNAPLKECRLFYSAFFKRDFHQTKFDKAIFFAPFWADMMNDKFGYDGEQIEYCGYPLAITNEEYITLINKKEKKLNKAIYIHQPFIQDKLTSYTYEEEKLYICKVAKKLFRYGLRLDLLLHPRENLEYYKQMYVDEGIRVIQNIKKEEYAKYKMAIGFYSTALFIPIRLHIPIWIIDYDHIHAKDSIFYPLSVDIEDESTFMNDSEIEEFVTAKIGKDKGSMENIATKINDCINQLKK</sequence>
<evidence type="ECO:0000313" key="2">
    <source>
        <dbReference type="Proteomes" id="UP000283678"/>
    </source>
</evidence>
<dbReference type="RefSeq" id="WP_118428931.1">
    <property type="nucleotide sequence ID" value="NZ_QRZL01000001.1"/>
</dbReference>
<name>A0A412ZKG9_9BACT</name>
<evidence type="ECO:0008006" key="3">
    <source>
        <dbReference type="Google" id="ProtNLM"/>
    </source>
</evidence>
<dbReference type="AlphaFoldDB" id="A0A412ZKG9"/>
<accession>A0A412ZKG9</accession>
<evidence type="ECO:0000313" key="1">
    <source>
        <dbReference type="EMBL" id="RGV81408.1"/>
    </source>
</evidence>
<dbReference type="Proteomes" id="UP000283678">
    <property type="component" value="Unassembled WGS sequence"/>
</dbReference>
<organism evidence="1 2">
    <name type="scientific">Phocaeicola dorei</name>
    <dbReference type="NCBI Taxonomy" id="357276"/>
    <lineage>
        <taxon>Bacteria</taxon>
        <taxon>Pseudomonadati</taxon>
        <taxon>Bacteroidota</taxon>
        <taxon>Bacteroidia</taxon>
        <taxon>Bacteroidales</taxon>
        <taxon>Bacteroidaceae</taxon>
        <taxon>Phocaeicola</taxon>
    </lineage>
</organism>